<evidence type="ECO:0000256" key="2">
    <source>
        <dbReference type="ARBA" id="ARBA00022692"/>
    </source>
</evidence>
<keyword evidence="4 5" id="KW-0472">Membrane</keyword>
<feature type="domain" description="STAS" evidence="6">
    <location>
        <begin position="442"/>
        <end position="542"/>
    </location>
</feature>
<dbReference type="RefSeq" id="WP_343855902.1">
    <property type="nucleotide sequence ID" value="NZ_BAAAFD010000001.1"/>
</dbReference>
<evidence type="ECO:0000256" key="5">
    <source>
        <dbReference type="SAM" id="Phobius"/>
    </source>
</evidence>
<dbReference type="PROSITE" id="PS50801">
    <property type="entry name" value="STAS"/>
    <property type="match status" value="1"/>
</dbReference>
<feature type="transmembrane region" description="Helical" evidence="5">
    <location>
        <begin position="286"/>
        <end position="307"/>
    </location>
</feature>
<gene>
    <name evidence="7" type="ORF">GCM10009114_03080</name>
</gene>
<feature type="transmembrane region" description="Helical" evidence="5">
    <location>
        <begin position="374"/>
        <end position="402"/>
    </location>
</feature>
<organism evidence="7 8">
    <name type="scientific">Aliiglaciecola litoralis</name>
    <dbReference type="NCBI Taxonomy" id="582857"/>
    <lineage>
        <taxon>Bacteria</taxon>
        <taxon>Pseudomonadati</taxon>
        <taxon>Pseudomonadota</taxon>
        <taxon>Gammaproteobacteria</taxon>
        <taxon>Alteromonadales</taxon>
        <taxon>Alteromonadaceae</taxon>
        <taxon>Aliiglaciecola</taxon>
    </lineage>
</organism>
<name>A0ABN1LCG7_9ALTE</name>
<dbReference type="Proteomes" id="UP001500359">
    <property type="component" value="Unassembled WGS sequence"/>
</dbReference>
<dbReference type="PANTHER" id="PTHR11814">
    <property type="entry name" value="SULFATE TRANSPORTER"/>
    <property type="match status" value="1"/>
</dbReference>
<evidence type="ECO:0000259" key="6">
    <source>
        <dbReference type="PROSITE" id="PS50801"/>
    </source>
</evidence>
<keyword evidence="3 5" id="KW-1133">Transmembrane helix</keyword>
<comment type="subcellular location">
    <subcellularLocation>
        <location evidence="1">Membrane</location>
        <topology evidence="1">Multi-pass membrane protein</topology>
    </subcellularLocation>
</comment>
<dbReference type="SUPFAM" id="SSF52091">
    <property type="entry name" value="SpoIIaa-like"/>
    <property type="match status" value="1"/>
</dbReference>
<accession>A0ABN1LCG7</accession>
<evidence type="ECO:0000256" key="3">
    <source>
        <dbReference type="ARBA" id="ARBA00022989"/>
    </source>
</evidence>
<dbReference type="Gene3D" id="3.30.750.24">
    <property type="entry name" value="STAS domain"/>
    <property type="match status" value="1"/>
</dbReference>
<dbReference type="InterPro" id="IPR002645">
    <property type="entry name" value="STAS_dom"/>
</dbReference>
<keyword evidence="8" id="KW-1185">Reference proteome</keyword>
<reference evidence="7 8" key="1">
    <citation type="journal article" date="2019" name="Int. J. Syst. Evol. Microbiol.">
        <title>The Global Catalogue of Microorganisms (GCM) 10K type strain sequencing project: providing services to taxonomists for standard genome sequencing and annotation.</title>
        <authorList>
            <consortium name="The Broad Institute Genomics Platform"/>
            <consortium name="The Broad Institute Genome Sequencing Center for Infectious Disease"/>
            <person name="Wu L."/>
            <person name="Ma J."/>
        </authorList>
    </citation>
    <scope>NUCLEOTIDE SEQUENCE [LARGE SCALE GENOMIC DNA]</scope>
    <source>
        <strain evidence="7 8">JCM 15896</strain>
    </source>
</reference>
<dbReference type="CDD" id="cd07042">
    <property type="entry name" value="STAS_SulP_like_sulfate_transporter"/>
    <property type="match status" value="1"/>
</dbReference>
<proteinExistence type="predicted"/>
<feature type="transmembrane region" description="Helical" evidence="5">
    <location>
        <begin position="169"/>
        <end position="187"/>
    </location>
</feature>
<feature type="transmembrane region" description="Helical" evidence="5">
    <location>
        <begin position="194"/>
        <end position="212"/>
    </location>
</feature>
<comment type="caution">
    <text evidence="7">The sequence shown here is derived from an EMBL/GenBank/DDBJ whole genome shotgun (WGS) entry which is preliminary data.</text>
</comment>
<feature type="transmembrane region" description="Helical" evidence="5">
    <location>
        <begin position="124"/>
        <end position="143"/>
    </location>
</feature>
<dbReference type="Pfam" id="PF01740">
    <property type="entry name" value="STAS"/>
    <property type="match status" value="1"/>
</dbReference>
<dbReference type="InterPro" id="IPR011547">
    <property type="entry name" value="SLC26A/SulP_dom"/>
</dbReference>
<dbReference type="Pfam" id="PF00916">
    <property type="entry name" value="Sulfate_transp"/>
    <property type="match status" value="1"/>
</dbReference>
<feature type="transmembrane region" description="Helical" evidence="5">
    <location>
        <begin position="343"/>
        <end position="362"/>
    </location>
</feature>
<keyword evidence="2 5" id="KW-0812">Transmembrane</keyword>
<protein>
    <submittedName>
        <fullName evidence="7">SulP family inorganic anion transporter</fullName>
    </submittedName>
</protein>
<feature type="transmembrane region" description="Helical" evidence="5">
    <location>
        <begin position="93"/>
        <end position="112"/>
    </location>
</feature>
<dbReference type="InterPro" id="IPR036513">
    <property type="entry name" value="STAS_dom_sf"/>
</dbReference>
<evidence type="ECO:0000313" key="7">
    <source>
        <dbReference type="EMBL" id="GAA0852615.1"/>
    </source>
</evidence>
<evidence type="ECO:0000256" key="1">
    <source>
        <dbReference type="ARBA" id="ARBA00004141"/>
    </source>
</evidence>
<feature type="transmembrane region" description="Helical" evidence="5">
    <location>
        <begin position="319"/>
        <end position="337"/>
    </location>
</feature>
<feature type="transmembrane region" description="Helical" evidence="5">
    <location>
        <begin position="248"/>
        <end position="266"/>
    </location>
</feature>
<evidence type="ECO:0000256" key="4">
    <source>
        <dbReference type="ARBA" id="ARBA00023136"/>
    </source>
</evidence>
<evidence type="ECO:0000313" key="8">
    <source>
        <dbReference type="Proteomes" id="UP001500359"/>
    </source>
</evidence>
<dbReference type="EMBL" id="BAAAFD010000001">
    <property type="protein sequence ID" value="GAA0852615.1"/>
    <property type="molecule type" value="Genomic_DNA"/>
</dbReference>
<dbReference type="InterPro" id="IPR001902">
    <property type="entry name" value="SLC26A/SulP_fam"/>
</dbReference>
<sequence length="549" mass="58620">MALFNQFNRASLRGDLLGGMTAAIVSLPMALTFGVASGAGAEAGIYGALLVGLFAAIFGGTSTLISEPTGPMTVVMATVMTTLIGENPENGKAMAFTVVMLAGLFQILFGALKLGRYITQMPYSVISGFMSGIGLILIIIQLAPFTGSAAPPGGVVGTLSSLDSILQNWHPVELFLGVFTLIILLFTPKRFTRVIPPHLIALILVSLVSVWFFSSFEIQRIGAINIGLPSIVLPEFSSAQLQTMLIEGMVLGMLGCIDSMLTSVIADNLTRTEHKSDKELIGQGIGNIFSGLFGGLPGAGATMGTVVNIQSGAKSAFSGVFRVVFLIVAVFGASQLIEQIPLAVLAGIAIRVGMNILDWSFIKRSHRVSIQSTGVMFAVMLLTVFVDLIVAVGVGVFIANLITIDKLSRTQEKNIKAISDMDDKTPLTKQQKQLIRESQGQILMVYLSGPMIFGVAKALSREHAQIADHKVFIIDLSDVSMLDDTISLSIENAIKEAVELKKEVFIVVQSKATKEKLSRMGIDELIGHEHLTESRTTALQHASSIVHTQ</sequence>
<feature type="transmembrane region" description="Helical" evidence="5">
    <location>
        <begin position="43"/>
        <end position="65"/>
    </location>
</feature>
<feature type="transmembrane region" description="Helical" evidence="5">
    <location>
        <begin position="16"/>
        <end position="36"/>
    </location>
</feature>